<organism evidence="2 3">
    <name type="scientific">Diplocarpon coronariae</name>
    <dbReference type="NCBI Taxonomy" id="2795749"/>
    <lineage>
        <taxon>Eukaryota</taxon>
        <taxon>Fungi</taxon>
        <taxon>Dikarya</taxon>
        <taxon>Ascomycota</taxon>
        <taxon>Pezizomycotina</taxon>
        <taxon>Leotiomycetes</taxon>
        <taxon>Helotiales</taxon>
        <taxon>Drepanopezizaceae</taxon>
        <taxon>Diplocarpon</taxon>
    </lineage>
</organism>
<proteinExistence type="predicted"/>
<comment type="caution">
    <text evidence="2">The sequence shown here is derived from an EMBL/GenBank/DDBJ whole genome shotgun (WGS) entry which is preliminary data.</text>
</comment>
<keyword evidence="3" id="KW-1185">Reference proteome</keyword>
<dbReference type="AlphaFoldDB" id="A0A218ZC30"/>
<dbReference type="InParanoid" id="A0A218ZC30"/>
<dbReference type="Proteomes" id="UP000242519">
    <property type="component" value="Unassembled WGS sequence"/>
</dbReference>
<reference evidence="2 3" key="1">
    <citation type="submission" date="2017-04" db="EMBL/GenBank/DDBJ databases">
        <title>Draft genome sequence of Marssonina coronaria NL1: causal agent of apple blotch.</title>
        <authorList>
            <person name="Cheng Q."/>
        </authorList>
    </citation>
    <scope>NUCLEOTIDE SEQUENCE [LARGE SCALE GENOMIC DNA]</scope>
    <source>
        <strain evidence="2 3">NL1</strain>
    </source>
</reference>
<feature type="compositionally biased region" description="Basic and acidic residues" evidence="1">
    <location>
        <begin position="92"/>
        <end position="101"/>
    </location>
</feature>
<evidence type="ECO:0000313" key="2">
    <source>
        <dbReference type="EMBL" id="OWP04835.1"/>
    </source>
</evidence>
<feature type="region of interest" description="Disordered" evidence="1">
    <location>
        <begin position="80"/>
        <end position="101"/>
    </location>
</feature>
<gene>
    <name evidence="2" type="ORF">B2J93_4117</name>
</gene>
<name>A0A218ZC30_9HELO</name>
<accession>A0A218ZC30</accession>
<protein>
    <submittedName>
        <fullName evidence="2">Uncharacterized protein</fullName>
    </submittedName>
</protein>
<sequence>MVTAGTDADQVGGMEMSNPYSAHLVRFPWERGVCKDHELPGEAKGHSICEGLREAEGLCRRAARKIGLDTLFLELREIGPRRSGATLAPENTDDHTSGGET</sequence>
<evidence type="ECO:0000256" key="1">
    <source>
        <dbReference type="SAM" id="MobiDB-lite"/>
    </source>
</evidence>
<dbReference type="EMBL" id="MZNU01000093">
    <property type="protein sequence ID" value="OWP04835.1"/>
    <property type="molecule type" value="Genomic_DNA"/>
</dbReference>
<evidence type="ECO:0000313" key="3">
    <source>
        <dbReference type="Proteomes" id="UP000242519"/>
    </source>
</evidence>